<evidence type="ECO:0000313" key="2">
    <source>
        <dbReference type="Proteomes" id="UP000767291"/>
    </source>
</evidence>
<evidence type="ECO:0000313" key="1">
    <source>
        <dbReference type="EMBL" id="MBP1853971.1"/>
    </source>
</evidence>
<reference evidence="1 2" key="1">
    <citation type="submission" date="2021-03" db="EMBL/GenBank/DDBJ databases">
        <title>Genomic Encyclopedia of Type Strains, Phase IV (KMG-IV): sequencing the most valuable type-strain genomes for metagenomic binning, comparative biology and taxonomic classification.</title>
        <authorList>
            <person name="Goeker M."/>
        </authorList>
    </citation>
    <scope>NUCLEOTIDE SEQUENCE [LARGE SCALE GENOMIC DNA]</scope>
    <source>
        <strain evidence="1 2">DSM 1289</strain>
    </source>
</reference>
<dbReference type="Proteomes" id="UP000767291">
    <property type="component" value="Unassembled WGS sequence"/>
</dbReference>
<proteinExistence type="predicted"/>
<dbReference type="EMBL" id="JAGGJX010000001">
    <property type="protein sequence ID" value="MBP1853971.1"/>
    <property type="molecule type" value="Genomic_DNA"/>
</dbReference>
<organism evidence="1 2">
    <name type="scientific">Metaclostridioides mangenotii</name>
    <dbReference type="NCBI Taxonomy" id="1540"/>
    <lineage>
        <taxon>Bacteria</taxon>
        <taxon>Bacillati</taxon>
        <taxon>Bacillota</taxon>
        <taxon>Clostridia</taxon>
        <taxon>Peptostreptococcales</taxon>
        <taxon>Peptostreptococcaceae</taxon>
        <taxon>Metaclostridioides</taxon>
    </lineage>
</organism>
<comment type="caution">
    <text evidence="1">The sequence shown here is derived from an EMBL/GenBank/DDBJ whole genome shotgun (WGS) entry which is preliminary data.</text>
</comment>
<name>A0ABS4E7R8_9FIRM</name>
<dbReference type="RefSeq" id="WP_209455570.1">
    <property type="nucleotide sequence ID" value="NZ_BAAACS010000017.1"/>
</dbReference>
<evidence type="ECO:0008006" key="3">
    <source>
        <dbReference type="Google" id="ProtNLM"/>
    </source>
</evidence>
<accession>A0ABS4E7R8</accession>
<sequence length="176" mass="20646">MYQNIYPNPIQLQNSINLIQDTINSMEQDLLLYNWLSDKMPISVFQTLPSPNAEELYDIIEIVETLENDNINNSNLLKEIYYQLTGTHANIEKGFYFVPPRDLFTGIYDTIVKTTKYVKQLRLIMFGLPNYYYRDALFSIISDELNHGTLLNYVYSKLIRIQNEQNLNIPIPIPIQ</sequence>
<gene>
    <name evidence="1" type="ORF">J2Z43_000361</name>
</gene>
<keyword evidence="2" id="KW-1185">Reference proteome</keyword>
<protein>
    <recommendedName>
        <fullName evidence="3">Rubrerythrin</fullName>
    </recommendedName>
</protein>